<feature type="transmembrane region" description="Helical" evidence="6">
    <location>
        <begin position="154"/>
        <end position="172"/>
    </location>
</feature>
<dbReference type="GO" id="GO:0022857">
    <property type="term" value="F:transmembrane transporter activity"/>
    <property type="evidence" value="ECO:0007669"/>
    <property type="project" value="InterPro"/>
</dbReference>
<dbReference type="EMBL" id="CAFBMT010000009">
    <property type="protein sequence ID" value="CAB4936184.1"/>
    <property type="molecule type" value="Genomic_DNA"/>
</dbReference>
<evidence type="ECO:0000256" key="4">
    <source>
        <dbReference type="ARBA" id="ARBA00022989"/>
    </source>
</evidence>
<keyword evidence="5 6" id="KW-0472">Membrane</keyword>
<evidence type="ECO:0000313" key="11">
    <source>
        <dbReference type="EMBL" id="CAB4851601.1"/>
    </source>
</evidence>
<dbReference type="InterPro" id="IPR036259">
    <property type="entry name" value="MFS_trans_sf"/>
</dbReference>
<evidence type="ECO:0000256" key="6">
    <source>
        <dbReference type="SAM" id="Phobius"/>
    </source>
</evidence>
<feature type="domain" description="Major facilitator superfamily (MFS) profile" evidence="7">
    <location>
        <begin position="17"/>
        <end position="428"/>
    </location>
</feature>
<dbReference type="InterPro" id="IPR005829">
    <property type="entry name" value="Sugar_transporter_CS"/>
</dbReference>
<dbReference type="EMBL" id="CAFAAV010000011">
    <property type="protein sequence ID" value="CAB4803460.1"/>
    <property type="molecule type" value="Genomic_DNA"/>
</dbReference>
<evidence type="ECO:0000256" key="1">
    <source>
        <dbReference type="ARBA" id="ARBA00004141"/>
    </source>
</evidence>
<evidence type="ECO:0000313" key="13">
    <source>
        <dbReference type="EMBL" id="CAB4986664.1"/>
    </source>
</evidence>
<dbReference type="InterPro" id="IPR020846">
    <property type="entry name" value="MFS_dom"/>
</dbReference>
<reference evidence="11" key="1">
    <citation type="submission" date="2020-05" db="EMBL/GenBank/DDBJ databases">
        <authorList>
            <person name="Chiriac C."/>
            <person name="Salcher M."/>
            <person name="Ghai R."/>
            <person name="Kavagutti S V."/>
        </authorList>
    </citation>
    <scope>NUCLEOTIDE SEQUENCE</scope>
</reference>
<organism evidence="11">
    <name type="scientific">freshwater metagenome</name>
    <dbReference type="NCBI Taxonomy" id="449393"/>
    <lineage>
        <taxon>unclassified sequences</taxon>
        <taxon>metagenomes</taxon>
        <taxon>ecological metagenomes</taxon>
    </lineage>
</organism>
<dbReference type="EMBL" id="CAEZYF010000009">
    <property type="protein sequence ID" value="CAB4724622.1"/>
    <property type="molecule type" value="Genomic_DNA"/>
</dbReference>
<feature type="transmembrane region" description="Helical" evidence="6">
    <location>
        <begin position="315"/>
        <end position="333"/>
    </location>
</feature>
<proteinExistence type="predicted"/>
<feature type="transmembrane region" description="Helical" evidence="6">
    <location>
        <begin position="21"/>
        <end position="42"/>
    </location>
</feature>
<dbReference type="PANTHER" id="PTHR23504">
    <property type="entry name" value="MAJOR FACILITATOR SUPERFAMILY DOMAIN-CONTAINING PROTEIN 10"/>
    <property type="match status" value="1"/>
</dbReference>
<evidence type="ECO:0000256" key="5">
    <source>
        <dbReference type="ARBA" id="ARBA00023136"/>
    </source>
</evidence>
<evidence type="ECO:0000256" key="3">
    <source>
        <dbReference type="ARBA" id="ARBA00022692"/>
    </source>
</evidence>
<evidence type="ECO:0000313" key="10">
    <source>
        <dbReference type="EMBL" id="CAB4803460.1"/>
    </source>
</evidence>
<dbReference type="AlphaFoldDB" id="A0A6J7C385"/>
<name>A0A6J7C385_9ZZZZ</name>
<dbReference type="SUPFAM" id="SSF103473">
    <property type="entry name" value="MFS general substrate transporter"/>
    <property type="match status" value="1"/>
</dbReference>
<feature type="transmembrane region" description="Helical" evidence="6">
    <location>
        <begin position="62"/>
        <end position="82"/>
    </location>
</feature>
<feature type="transmembrane region" description="Helical" evidence="6">
    <location>
        <begin position="94"/>
        <end position="116"/>
    </location>
</feature>
<keyword evidence="4 6" id="KW-1133">Transmembrane helix</keyword>
<dbReference type="Gene3D" id="1.20.1250.20">
    <property type="entry name" value="MFS general substrate transporter like domains"/>
    <property type="match status" value="1"/>
</dbReference>
<dbReference type="PROSITE" id="PS00216">
    <property type="entry name" value="SUGAR_TRANSPORT_1"/>
    <property type="match status" value="1"/>
</dbReference>
<feature type="transmembrane region" description="Helical" evidence="6">
    <location>
        <begin position="287"/>
        <end position="303"/>
    </location>
</feature>
<gene>
    <name evidence="9" type="ORF">UFOPK2656_01678</name>
    <name evidence="10" type="ORF">UFOPK3099_00256</name>
    <name evidence="11" type="ORF">UFOPK3267_01614</name>
    <name evidence="12" type="ORF">UFOPK3651_01820</name>
    <name evidence="13" type="ORF">UFOPK3931_01192</name>
    <name evidence="8" type="ORF">UFOPK4189_01767</name>
</gene>
<evidence type="ECO:0000259" key="7">
    <source>
        <dbReference type="PROSITE" id="PS50850"/>
    </source>
</evidence>
<dbReference type="InterPro" id="IPR011701">
    <property type="entry name" value="MFS"/>
</dbReference>
<keyword evidence="2" id="KW-0813">Transport</keyword>
<dbReference type="GO" id="GO:0016020">
    <property type="term" value="C:membrane"/>
    <property type="evidence" value="ECO:0007669"/>
    <property type="project" value="UniProtKB-SubCell"/>
</dbReference>
<keyword evidence="3 6" id="KW-0812">Transmembrane</keyword>
<accession>A0A6J7C385</accession>
<dbReference type="EMBL" id="CAFBOL010000024">
    <property type="protein sequence ID" value="CAB4986664.1"/>
    <property type="molecule type" value="Genomic_DNA"/>
</dbReference>
<dbReference type="EMBL" id="CAFBIY010000087">
    <property type="protein sequence ID" value="CAB4851601.1"/>
    <property type="molecule type" value="Genomic_DNA"/>
</dbReference>
<feature type="transmembrane region" description="Helical" evidence="6">
    <location>
        <begin position="192"/>
        <end position="214"/>
    </location>
</feature>
<protein>
    <submittedName>
        <fullName evidence="11">Unannotated protein</fullName>
    </submittedName>
</protein>
<evidence type="ECO:0000313" key="12">
    <source>
        <dbReference type="EMBL" id="CAB4936184.1"/>
    </source>
</evidence>
<dbReference type="PANTHER" id="PTHR23504:SF15">
    <property type="entry name" value="MAJOR FACILITATOR SUPERFAMILY (MFS) PROFILE DOMAIN-CONTAINING PROTEIN"/>
    <property type="match status" value="1"/>
</dbReference>
<dbReference type="Pfam" id="PF07690">
    <property type="entry name" value="MFS_1"/>
    <property type="match status" value="1"/>
</dbReference>
<evidence type="ECO:0000313" key="8">
    <source>
        <dbReference type="EMBL" id="CAB4363998.1"/>
    </source>
</evidence>
<feature type="transmembrane region" description="Helical" evidence="6">
    <location>
        <begin position="339"/>
        <end position="355"/>
    </location>
</feature>
<dbReference type="PROSITE" id="PS50850">
    <property type="entry name" value="MFS"/>
    <property type="match status" value="1"/>
</dbReference>
<dbReference type="EMBL" id="CAESGF010000009">
    <property type="protein sequence ID" value="CAB4363998.1"/>
    <property type="molecule type" value="Genomic_DNA"/>
</dbReference>
<feature type="transmembrane region" description="Helical" evidence="6">
    <location>
        <begin position="403"/>
        <end position="423"/>
    </location>
</feature>
<feature type="transmembrane region" description="Helical" evidence="6">
    <location>
        <begin position="122"/>
        <end position="142"/>
    </location>
</feature>
<feature type="transmembrane region" description="Helical" evidence="6">
    <location>
        <begin position="250"/>
        <end position="275"/>
    </location>
</feature>
<comment type="subcellular location">
    <subcellularLocation>
        <location evidence="1">Membrane</location>
        <topology evidence="1">Multi-pass membrane protein</topology>
    </subcellularLocation>
</comment>
<evidence type="ECO:0000256" key="2">
    <source>
        <dbReference type="ARBA" id="ARBA00022448"/>
    </source>
</evidence>
<evidence type="ECO:0000313" key="9">
    <source>
        <dbReference type="EMBL" id="CAB4724622.1"/>
    </source>
</evidence>
<sequence length="440" mass="47234">MTTPTENIATAERQKNPMLPVFLTVFIDLVGFSILIPIFPLLINNTPFRVTPADWSARDGLIMLGFLQAVYPLCTFFAAPILGQLSDRFGRRPVLAFSIAGTAIGYAIFALGISSASIPMLFLGRAIDGFTGGNIAVAQAAVGDVSTDKNRAKNFGLIGAAFGLGFIIGPYLGGRLSAPHRSFYHLFTTPGWFSATTPFWFAAGLCVVNCVMVITRFPETIHHKDHDKRIQLGTSARNVVRGFTSARLRVPLAASFLFNAGFTFFTTFFGVYLARRFGFTQASTGDYFALVGFAIAITQVVLVQRVASRLADYQVLRFAFFGLALTMSGYFLANTQWQLYAIIPVFTVFNGLSMANQSSLISRSAEPGRQGEAMGISSSVMNLAQVPASILVGYVTGSVTSNTPLVVSCACIAAAGVVFLLAFRPTFVGHGKPVAVSSAH</sequence>